<organism evidence="1 2">
    <name type="scientific">Marinospirillum celere</name>
    <dbReference type="NCBI Taxonomy" id="1122252"/>
    <lineage>
        <taxon>Bacteria</taxon>
        <taxon>Pseudomonadati</taxon>
        <taxon>Pseudomonadota</taxon>
        <taxon>Gammaproteobacteria</taxon>
        <taxon>Oceanospirillales</taxon>
        <taxon>Oceanospirillaceae</taxon>
        <taxon>Marinospirillum</taxon>
    </lineage>
</organism>
<dbReference type="EMBL" id="FOLH01000001">
    <property type="protein sequence ID" value="SFB88784.1"/>
    <property type="molecule type" value="Genomic_DNA"/>
</dbReference>
<accession>A0A1I1ENV3</accession>
<dbReference type="AlphaFoldDB" id="A0A1I1ENV3"/>
<keyword evidence="2" id="KW-1185">Reference proteome</keyword>
<evidence type="ECO:0000313" key="1">
    <source>
        <dbReference type="EMBL" id="SFB88784.1"/>
    </source>
</evidence>
<dbReference type="OrthoDB" id="6936380at2"/>
<dbReference type="RefSeq" id="WP_143089474.1">
    <property type="nucleotide sequence ID" value="NZ_FOLH01000001.1"/>
</dbReference>
<protein>
    <submittedName>
        <fullName evidence="1">Uncharacterized protein</fullName>
    </submittedName>
</protein>
<evidence type="ECO:0000313" key="2">
    <source>
        <dbReference type="Proteomes" id="UP000199058"/>
    </source>
</evidence>
<proteinExistence type="predicted"/>
<reference evidence="1 2" key="1">
    <citation type="submission" date="2016-10" db="EMBL/GenBank/DDBJ databases">
        <authorList>
            <person name="de Groot N.N."/>
        </authorList>
    </citation>
    <scope>NUCLEOTIDE SEQUENCE [LARGE SCALE GENOMIC DNA]</scope>
    <source>
        <strain evidence="1 2">DSM 18438</strain>
    </source>
</reference>
<dbReference type="Proteomes" id="UP000199058">
    <property type="component" value="Unassembled WGS sequence"/>
</dbReference>
<sequence length="169" mass="18737">MPLSKTADFSEIQQLIYEIKIWGAAGDEISWQLLKAAPLPQCYFSRIPLLLDKMDEKVCLDLYYKPSILEGLPPAFTASLVMGGTRILAVDSGLAAMHLNKVGQGEEFYAQSFAHPHLHRATETALQGYAEPLPASDIEDLWEDFLLLANILEAPPLNFPDAQQGRLPL</sequence>
<gene>
    <name evidence="1" type="ORF">SAMN05660443_0742</name>
</gene>
<name>A0A1I1ENV3_9GAMM</name>
<dbReference type="STRING" id="1122252.SAMN05660443_0742"/>